<reference evidence="1" key="1">
    <citation type="journal article" date="2022" name="bioRxiv">
        <title>Sequencing and chromosome-scale assembly of the giantPleurodeles waltlgenome.</title>
        <authorList>
            <person name="Brown T."/>
            <person name="Elewa A."/>
            <person name="Iarovenko S."/>
            <person name="Subramanian E."/>
            <person name="Araus A.J."/>
            <person name="Petzold A."/>
            <person name="Susuki M."/>
            <person name="Suzuki K.-i.T."/>
            <person name="Hayashi T."/>
            <person name="Toyoda A."/>
            <person name="Oliveira C."/>
            <person name="Osipova E."/>
            <person name="Leigh N.D."/>
            <person name="Simon A."/>
            <person name="Yun M.H."/>
        </authorList>
    </citation>
    <scope>NUCLEOTIDE SEQUENCE</scope>
    <source>
        <strain evidence="1">20211129_DDA</strain>
        <tissue evidence="1">Liver</tissue>
    </source>
</reference>
<proteinExistence type="predicted"/>
<evidence type="ECO:0000313" key="2">
    <source>
        <dbReference type="Proteomes" id="UP001066276"/>
    </source>
</evidence>
<comment type="caution">
    <text evidence="1">The sequence shown here is derived from an EMBL/GenBank/DDBJ whole genome shotgun (WGS) entry which is preliminary data.</text>
</comment>
<name>A0AAV7UKI6_PLEWA</name>
<protein>
    <submittedName>
        <fullName evidence="1">Uncharacterized protein</fullName>
    </submittedName>
</protein>
<sequence>MCCADCLVAFPKPPPRTGGPGGGKGRGTHGGVSLGPHRCGLQLSAERMARFFVSFPCCALPVPCGIATGMQHLLFVGMSRGVRWSRGTPVPLHCPGRQGRRKDILGPFRVRRRCGVPLSIPPLEGGPPAREKAQRIVVRHWPIRFVVPPPRDSPLTFAQGRTLLQPGPGTHHTAFSSLLLRLHSTPGYSGHRGRPVSDRGQPPCHRLGISARPRPRSTILDAGGLHVSVCAFFPAGWGPYLFVLSCPGRE</sequence>
<dbReference type="Proteomes" id="UP001066276">
    <property type="component" value="Chromosome 3_1"/>
</dbReference>
<dbReference type="EMBL" id="JANPWB010000005">
    <property type="protein sequence ID" value="KAJ1188514.1"/>
    <property type="molecule type" value="Genomic_DNA"/>
</dbReference>
<organism evidence="1 2">
    <name type="scientific">Pleurodeles waltl</name>
    <name type="common">Iberian ribbed newt</name>
    <dbReference type="NCBI Taxonomy" id="8319"/>
    <lineage>
        <taxon>Eukaryota</taxon>
        <taxon>Metazoa</taxon>
        <taxon>Chordata</taxon>
        <taxon>Craniata</taxon>
        <taxon>Vertebrata</taxon>
        <taxon>Euteleostomi</taxon>
        <taxon>Amphibia</taxon>
        <taxon>Batrachia</taxon>
        <taxon>Caudata</taxon>
        <taxon>Salamandroidea</taxon>
        <taxon>Salamandridae</taxon>
        <taxon>Pleurodelinae</taxon>
        <taxon>Pleurodeles</taxon>
    </lineage>
</organism>
<evidence type="ECO:0000313" key="1">
    <source>
        <dbReference type="EMBL" id="KAJ1188514.1"/>
    </source>
</evidence>
<dbReference type="AlphaFoldDB" id="A0AAV7UKI6"/>
<accession>A0AAV7UKI6</accession>
<gene>
    <name evidence="1" type="ORF">NDU88_005275</name>
</gene>
<keyword evidence="2" id="KW-1185">Reference proteome</keyword>